<feature type="region of interest" description="Disordered" evidence="1">
    <location>
        <begin position="100"/>
        <end position="160"/>
    </location>
</feature>
<organism evidence="2 3">
    <name type="scientific">Lentinula raphanica</name>
    <dbReference type="NCBI Taxonomy" id="153919"/>
    <lineage>
        <taxon>Eukaryota</taxon>
        <taxon>Fungi</taxon>
        <taxon>Dikarya</taxon>
        <taxon>Basidiomycota</taxon>
        <taxon>Agaricomycotina</taxon>
        <taxon>Agaricomycetes</taxon>
        <taxon>Agaricomycetidae</taxon>
        <taxon>Agaricales</taxon>
        <taxon>Marasmiineae</taxon>
        <taxon>Omphalotaceae</taxon>
        <taxon>Lentinula</taxon>
    </lineage>
</organism>
<accession>A0AA38U5Q0</accession>
<sequence length="259" mass="29693">MTEYDYSPEAVERYNAKLRSIGRWVQDTERHELSNPYVLSPAPRQARLPSSDTSLTRHRPHRSYTAPPKDSSSSTSPRSPTSQVKYSQQVPQIYTQPQQYTNYPQPAYPYPVSPPMPARQYPPPQRSYTYAVPQPPPPPPPRPSQFPKRSNTIGGYAPQLMYDPRVGASRAFFPMQQVQPPTPTKSWFGKLFSSLRSSSPTPMQSPISPTGSRHSRSRSAYYNDRDRDRDERSGRNGKRRSKSHTRSTKKHHRYRSSSL</sequence>
<evidence type="ECO:0000313" key="3">
    <source>
        <dbReference type="Proteomes" id="UP001163846"/>
    </source>
</evidence>
<proteinExistence type="predicted"/>
<dbReference type="EMBL" id="MU806884">
    <property type="protein sequence ID" value="KAJ3832681.1"/>
    <property type="molecule type" value="Genomic_DNA"/>
</dbReference>
<feature type="compositionally biased region" description="Low complexity" evidence="1">
    <location>
        <begin position="71"/>
        <end position="88"/>
    </location>
</feature>
<name>A0AA38U5Q0_9AGAR</name>
<feature type="compositionally biased region" description="Basic and acidic residues" evidence="1">
    <location>
        <begin position="223"/>
        <end position="234"/>
    </location>
</feature>
<protein>
    <submittedName>
        <fullName evidence="2">Uncharacterized protein</fullName>
    </submittedName>
</protein>
<feature type="compositionally biased region" description="Pro residues" evidence="1">
    <location>
        <begin position="133"/>
        <end position="144"/>
    </location>
</feature>
<evidence type="ECO:0000313" key="2">
    <source>
        <dbReference type="EMBL" id="KAJ3832681.1"/>
    </source>
</evidence>
<feature type="region of interest" description="Disordered" evidence="1">
    <location>
        <begin position="177"/>
        <end position="259"/>
    </location>
</feature>
<reference evidence="2" key="1">
    <citation type="submission" date="2022-08" db="EMBL/GenBank/DDBJ databases">
        <authorList>
            <consortium name="DOE Joint Genome Institute"/>
            <person name="Min B."/>
            <person name="Riley R."/>
            <person name="Sierra-Patev S."/>
            <person name="Naranjo-Ortiz M."/>
            <person name="Looney B."/>
            <person name="Konkel Z."/>
            <person name="Slot J.C."/>
            <person name="Sakamoto Y."/>
            <person name="Steenwyk J.L."/>
            <person name="Rokas A."/>
            <person name="Carro J."/>
            <person name="Camarero S."/>
            <person name="Ferreira P."/>
            <person name="Molpeceres G."/>
            <person name="Ruiz-Duenas F.J."/>
            <person name="Serrano A."/>
            <person name="Henrissat B."/>
            <person name="Drula E."/>
            <person name="Hughes K.W."/>
            <person name="Mata J.L."/>
            <person name="Ishikawa N.K."/>
            <person name="Vargas-Isla R."/>
            <person name="Ushijima S."/>
            <person name="Smith C.A."/>
            <person name="Ahrendt S."/>
            <person name="Andreopoulos W."/>
            <person name="He G."/>
            <person name="Labutti K."/>
            <person name="Lipzen A."/>
            <person name="Ng V."/>
            <person name="Sandor L."/>
            <person name="Barry K."/>
            <person name="Martinez A.T."/>
            <person name="Xiao Y."/>
            <person name="Gibbons J.G."/>
            <person name="Terashima K."/>
            <person name="Hibbett D.S."/>
            <person name="Grigoriev I.V."/>
        </authorList>
    </citation>
    <scope>NUCLEOTIDE SEQUENCE</scope>
    <source>
        <strain evidence="2">TFB9207</strain>
    </source>
</reference>
<comment type="caution">
    <text evidence="2">The sequence shown here is derived from an EMBL/GenBank/DDBJ whole genome shotgun (WGS) entry which is preliminary data.</text>
</comment>
<feature type="region of interest" description="Disordered" evidence="1">
    <location>
        <begin position="24"/>
        <end position="88"/>
    </location>
</feature>
<feature type="compositionally biased region" description="Basic residues" evidence="1">
    <location>
        <begin position="235"/>
        <end position="259"/>
    </location>
</feature>
<gene>
    <name evidence="2" type="ORF">F5878DRAFT_646570</name>
</gene>
<dbReference type="Proteomes" id="UP001163846">
    <property type="component" value="Unassembled WGS sequence"/>
</dbReference>
<feature type="compositionally biased region" description="Polar residues" evidence="1">
    <location>
        <begin position="194"/>
        <end position="212"/>
    </location>
</feature>
<feature type="compositionally biased region" description="Pro residues" evidence="1">
    <location>
        <begin position="106"/>
        <end position="125"/>
    </location>
</feature>
<dbReference type="AlphaFoldDB" id="A0AA38U5Q0"/>
<evidence type="ECO:0000256" key="1">
    <source>
        <dbReference type="SAM" id="MobiDB-lite"/>
    </source>
</evidence>
<keyword evidence="3" id="KW-1185">Reference proteome</keyword>